<evidence type="ECO:0000313" key="4">
    <source>
        <dbReference type="RefSeq" id="XP_029019461.1"/>
    </source>
</evidence>
<keyword evidence="3" id="KW-1185">Reference proteome</keyword>
<feature type="compositionally biased region" description="Polar residues" evidence="2">
    <location>
        <begin position="1114"/>
        <end position="1125"/>
    </location>
</feature>
<feature type="coiled-coil region" evidence="1">
    <location>
        <begin position="492"/>
        <end position="681"/>
    </location>
</feature>
<dbReference type="AlphaFoldDB" id="A0A6P7NHZ6"/>
<accession>A0A6P7NHZ6</accession>
<keyword evidence="1" id="KW-0175">Coiled coil</keyword>
<feature type="coiled-coil region" evidence="1">
    <location>
        <begin position="739"/>
        <end position="828"/>
    </location>
</feature>
<feature type="region of interest" description="Disordered" evidence="2">
    <location>
        <begin position="20"/>
        <end position="41"/>
    </location>
</feature>
<gene>
    <name evidence="4" type="primary">si:ch211-102c2.8</name>
</gene>
<sequence>MATKTLLSIKAQAQKVKFSIEDMSDRNHNESERDAEDTDGRLYTDPQLKMSLCELDDLSPKRDHCDLLLDAIDAQLGQLQVQSSIHQMVSKETDCSAAACLRWSYPVSKDTGLGSTRSNDTTMSCLDLKPPTVMHLSEKSCDSLFVKRGTKNRLNRQAKGKEDMESRREQVIWRLEKLLGDACSEDGLAREMPPPSDSICTEDFHRCFREEMVGPALSETNVHQLDIEEAEGAEVTDSDNDQSEQKRHVFNFERGGLALMGKSNKITSAHYYESDMPQQRKEPEKYLSYHYGLKISHGGEKAGASERYKLAQRSDDNAGRWNTLIQCVTSLDDHSTNYCNSDASKQEESEPLAHRCTNGNIKDGRSSVHKVQHNKKETSRLRWSSGDNDKETDEENNLWNRGHETEWELERLAADTAQMEKEKRTLECVLIDSRDERDSISCQLKLPKQRESFVFDFKDTEKEVETIRQRKQTLTAGSCKERNVVIMSVLEKEEMERQLDNTKTELFAEQRRAREELESMQEKLEETCELLQRATEAEASLRETCACLEAKQKQKKEQLEAAETRVTELHVELGEYNIRLGSLEKLLAQKELQLMEFQEQCEALQADRDKLKVELQQLKTSYYKTLEEAQEQAYRTTVNQQVEEGKVNALKEETKCLTQHIESLQRSVQLKEEEAGQLRESLEMQRVEAKNLDVEALEKHAPIQVHKAIDEERRKWEAEKVEAVRVHCRILEEQNGRSLEKMRSEMQREKSKALAFQEQVLKLKTTVQELESERCAQHREQESLLAGICKSLKEEHQAQLHRLQKEMAEESQRKVLRIQQASQLAEEEAGRLRVMLEEKESSQNQITAELDQQLRAWTTELGTECQHLHLLVEQCGAKQRALHLPLSPTAAEALANLRTLREHLKHLISHLQQELESQKQTSQQLQKDKERELSIQRQQLRVERDQALGFLKEQLILEHVEELSRLSLVRMGGGRADGGVAESLHKQLKAKDLELRQVQKNTGRWREQTAARLASRFELQRKAEDVQREGQKMRDGTEGKMAFNAKEAQICSSSLCAVDSAASYCPSDSSSFKLLRYLQSKVKQLRVENQAYSNSSAPSNSDLTRIQGGDSAGIWSQSSINAPSS</sequence>
<feature type="region of interest" description="Disordered" evidence="2">
    <location>
        <begin position="358"/>
        <end position="396"/>
    </location>
</feature>
<name>A0A6P7NHZ6_BETSP</name>
<evidence type="ECO:0000313" key="3">
    <source>
        <dbReference type="Proteomes" id="UP000515150"/>
    </source>
</evidence>
<dbReference type="GeneID" id="114862880"/>
<dbReference type="OrthoDB" id="6158625at2759"/>
<dbReference type="InParanoid" id="A0A6P7NHZ6"/>
<feature type="coiled-coil region" evidence="1">
    <location>
        <begin position="894"/>
        <end position="932"/>
    </location>
</feature>
<proteinExistence type="predicted"/>
<evidence type="ECO:0000256" key="1">
    <source>
        <dbReference type="SAM" id="Coils"/>
    </source>
</evidence>
<reference evidence="4" key="1">
    <citation type="submission" date="2025-08" db="UniProtKB">
        <authorList>
            <consortium name="RefSeq"/>
        </authorList>
    </citation>
    <scope>IDENTIFICATION</scope>
</reference>
<evidence type="ECO:0000256" key="2">
    <source>
        <dbReference type="SAM" id="MobiDB-lite"/>
    </source>
</evidence>
<protein>
    <submittedName>
        <fullName evidence="4">Trichohyalin isoform X1</fullName>
    </submittedName>
</protein>
<dbReference type="Proteomes" id="UP000515150">
    <property type="component" value="Chromosome 9"/>
</dbReference>
<feature type="compositionally biased region" description="Polar residues" evidence="2">
    <location>
        <begin position="1092"/>
        <end position="1104"/>
    </location>
</feature>
<feature type="region of interest" description="Disordered" evidence="2">
    <location>
        <begin position="1092"/>
        <end position="1125"/>
    </location>
</feature>
<dbReference type="RefSeq" id="XP_029019461.1">
    <property type="nucleotide sequence ID" value="XM_029163628.3"/>
</dbReference>
<organism evidence="3 4">
    <name type="scientific">Betta splendens</name>
    <name type="common">Siamese fighting fish</name>
    <dbReference type="NCBI Taxonomy" id="158456"/>
    <lineage>
        <taxon>Eukaryota</taxon>
        <taxon>Metazoa</taxon>
        <taxon>Chordata</taxon>
        <taxon>Craniata</taxon>
        <taxon>Vertebrata</taxon>
        <taxon>Euteleostomi</taxon>
        <taxon>Actinopterygii</taxon>
        <taxon>Neopterygii</taxon>
        <taxon>Teleostei</taxon>
        <taxon>Neoteleostei</taxon>
        <taxon>Acanthomorphata</taxon>
        <taxon>Anabantaria</taxon>
        <taxon>Anabantiformes</taxon>
        <taxon>Anabantoidei</taxon>
        <taxon>Osphronemidae</taxon>
        <taxon>Betta</taxon>
    </lineage>
</organism>
<dbReference type="KEGG" id="bspl:114862880"/>